<keyword evidence="1" id="KW-1133">Transmembrane helix</keyword>
<dbReference type="InterPro" id="IPR005543">
    <property type="entry name" value="PASTA_dom"/>
</dbReference>
<evidence type="ECO:0000313" key="4">
    <source>
        <dbReference type="Proteomes" id="UP000178606"/>
    </source>
</evidence>
<dbReference type="Proteomes" id="UP000178606">
    <property type="component" value="Unassembled WGS sequence"/>
</dbReference>
<sequence length="243" mass="25637">MTLKALGREALLFGVGAALAAILVGMALDLLVMPAVTRQGMQIEVPDVSGKTTAEAHQILVRKHLKLRVEEERWSPGVPDGRIIFQRPGPASKVKEGLTVYVSVSRGDKPFTVPDLTTGISLREAKFRVEQAGLAVGRVEEIPSTALVGVVVGQRPEPGAQVSRGSAVDLQVSRGPLPPFPAPNLVGADAEVAFAILDSLGLAVGEVAYREEDDVQADRVLEQNPGAGAEVRAGDKIDLTISK</sequence>
<dbReference type="CDD" id="cd06577">
    <property type="entry name" value="PASTA_pknB"/>
    <property type="match status" value="3"/>
</dbReference>
<feature type="domain" description="PASTA" evidence="2">
    <location>
        <begin position="39"/>
        <end position="106"/>
    </location>
</feature>
<protein>
    <recommendedName>
        <fullName evidence="2">PASTA domain-containing protein</fullName>
    </recommendedName>
</protein>
<dbReference type="EMBL" id="MFKF01000173">
    <property type="protein sequence ID" value="OGG51718.1"/>
    <property type="molecule type" value="Genomic_DNA"/>
</dbReference>
<evidence type="ECO:0000259" key="2">
    <source>
        <dbReference type="PROSITE" id="PS51178"/>
    </source>
</evidence>
<dbReference type="Gene3D" id="3.30.10.20">
    <property type="match status" value="3"/>
</dbReference>
<feature type="domain" description="PASTA" evidence="2">
    <location>
        <begin position="107"/>
        <end position="174"/>
    </location>
</feature>
<evidence type="ECO:0000256" key="1">
    <source>
        <dbReference type="SAM" id="Phobius"/>
    </source>
</evidence>
<feature type="domain" description="PASTA" evidence="2">
    <location>
        <begin position="176"/>
        <end position="243"/>
    </location>
</feature>
<comment type="caution">
    <text evidence="3">The sequence shown here is derived from an EMBL/GenBank/DDBJ whole genome shotgun (WGS) entry which is preliminary data.</text>
</comment>
<feature type="transmembrane region" description="Helical" evidence="1">
    <location>
        <begin position="12"/>
        <end position="32"/>
    </location>
</feature>
<reference evidence="3 4" key="1">
    <citation type="journal article" date="2016" name="Nat. Commun.">
        <title>Thousands of microbial genomes shed light on interconnected biogeochemical processes in an aquifer system.</title>
        <authorList>
            <person name="Anantharaman K."/>
            <person name="Brown C.T."/>
            <person name="Hug L.A."/>
            <person name="Sharon I."/>
            <person name="Castelle C.J."/>
            <person name="Probst A.J."/>
            <person name="Thomas B.C."/>
            <person name="Singh A."/>
            <person name="Wilkins M.J."/>
            <person name="Karaoz U."/>
            <person name="Brodie E.L."/>
            <person name="Williams K.H."/>
            <person name="Hubbard S.S."/>
            <person name="Banfield J.F."/>
        </authorList>
    </citation>
    <scope>NUCLEOTIDE SEQUENCE [LARGE SCALE GENOMIC DNA]</scope>
    <source>
        <strain evidence="4">RIFCSPLOWO2_12_FULL_64_10</strain>
    </source>
</reference>
<gene>
    <name evidence="3" type="ORF">A3F84_23505</name>
</gene>
<proteinExistence type="predicted"/>
<keyword evidence="1" id="KW-0812">Transmembrane</keyword>
<dbReference type="AlphaFoldDB" id="A0A1F6CRA7"/>
<dbReference type="PROSITE" id="PS51178">
    <property type="entry name" value="PASTA"/>
    <property type="match status" value="3"/>
</dbReference>
<dbReference type="Pfam" id="PF03793">
    <property type="entry name" value="PASTA"/>
    <property type="match status" value="3"/>
</dbReference>
<accession>A0A1F6CRA7</accession>
<name>A0A1F6CRA7_HANXR</name>
<evidence type="ECO:0000313" key="3">
    <source>
        <dbReference type="EMBL" id="OGG51718.1"/>
    </source>
</evidence>
<keyword evidence="1" id="KW-0472">Membrane</keyword>
<organism evidence="3 4">
    <name type="scientific">Handelsmanbacteria sp. (strain RIFCSPLOWO2_12_FULL_64_10)</name>
    <dbReference type="NCBI Taxonomy" id="1817868"/>
    <lineage>
        <taxon>Bacteria</taxon>
        <taxon>Candidatus Handelsmaniibacteriota</taxon>
    </lineage>
</organism>
<dbReference type="SMART" id="SM00740">
    <property type="entry name" value="PASTA"/>
    <property type="match status" value="3"/>
</dbReference>